<reference evidence="4" key="2">
    <citation type="submission" date="2024-06" db="EMBL/GenBank/DDBJ databases">
        <authorList>
            <person name="Plum-Jensen L.E."/>
            <person name="Schramm A."/>
            <person name="Marshall I.P.G."/>
        </authorList>
    </citation>
    <scope>NUCLEOTIDE SEQUENCE</scope>
    <source>
        <strain evidence="4">Rat1</strain>
    </source>
</reference>
<dbReference type="KEGG" id="eaj:Q3M24_04960"/>
<accession>A0AAU8LXX2</accession>
<dbReference type="SUPFAM" id="SSF117892">
    <property type="entry name" value="Band 7/SPFH domain"/>
    <property type="match status" value="1"/>
</dbReference>
<keyword evidence="2" id="KW-1133">Transmembrane helix</keyword>
<feature type="transmembrane region" description="Helical" evidence="2">
    <location>
        <begin position="15"/>
        <end position="34"/>
    </location>
</feature>
<evidence type="ECO:0000256" key="1">
    <source>
        <dbReference type="ARBA" id="ARBA00004167"/>
    </source>
</evidence>
<dbReference type="Gene3D" id="3.30.479.30">
    <property type="entry name" value="Band 7 domain"/>
    <property type="match status" value="1"/>
</dbReference>
<dbReference type="GO" id="GO:0016020">
    <property type="term" value="C:membrane"/>
    <property type="evidence" value="ECO:0007669"/>
    <property type="project" value="UniProtKB-SubCell"/>
</dbReference>
<sequence>MNSTYRKIKKHAREYLYGIIITMVIFLIVFLLLLNRVLVLIGPGEAGVLYKTLAGGTDIETVYPEGLRLIWPWDKMFIYNCRVQEYAHEFNVLTVNGLKIHLDLSIRYRPEYTLVAKLHKDVGEDYVNIVVIPEIENVLRVLIGRLNAEEVYTTKRSLIEKAISEAIEQIAQRYVNVDNVIIKRMQLPESVAESVREKMRQKHIAAAYVYRLEREEEEKKRKRIEAEGLERFHSALTPEILQYMGIEATLQLSQSNNSKVVIVGGGEGGLPIIGNMPLTPGILDAPTKQEKLKLDAPIKQEEAKALLEKSKKGSDSSRLEKVSE</sequence>
<reference evidence="4" key="1">
    <citation type="journal article" date="2024" name="Syst. Appl. Microbiol.">
        <title>First single-strain enrichments of Electrothrix cable bacteria, description of E. aestuarii sp. nov. and E. rattekaaiensis sp. nov., and proposal of a cable bacteria taxonomy following the rules of the SeqCode.</title>
        <authorList>
            <person name="Plum-Jensen L.E."/>
            <person name="Schramm A."/>
            <person name="Marshall I.P.G."/>
        </authorList>
    </citation>
    <scope>NUCLEOTIDE SEQUENCE</scope>
    <source>
        <strain evidence="4">Rat1</strain>
    </source>
</reference>
<dbReference type="InterPro" id="IPR036013">
    <property type="entry name" value="Band_7/SPFH_dom_sf"/>
</dbReference>
<keyword evidence="2" id="KW-0472">Membrane</keyword>
<evidence type="ECO:0000259" key="3">
    <source>
        <dbReference type="SMART" id="SM00244"/>
    </source>
</evidence>
<dbReference type="PANTHER" id="PTHR23222">
    <property type="entry name" value="PROHIBITIN"/>
    <property type="match status" value="1"/>
</dbReference>
<dbReference type="EMBL" id="CP159373">
    <property type="protein sequence ID" value="XCN74109.1"/>
    <property type="molecule type" value="Genomic_DNA"/>
</dbReference>
<proteinExistence type="predicted"/>
<dbReference type="Pfam" id="PF01145">
    <property type="entry name" value="Band_7"/>
    <property type="match status" value="1"/>
</dbReference>
<evidence type="ECO:0000313" key="4">
    <source>
        <dbReference type="EMBL" id="XCN74109.1"/>
    </source>
</evidence>
<dbReference type="PANTHER" id="PTHR23222:SF0">
    <property type="entry name" value="PROHIBITIN 1"/>
    <property type="match status" value="1"/>
</dbReference>
<dbReference type="CDD" id="cd03401">
    <property type="entry name" value="SPFH_prohibitin"/>
    <property type="match status" value="1"/>
</dbReference>
<gene>
    <name evidence="4" type="ORF">Q3M24_04960</name>
</gene>
<organism evidence="4">
    <name type="scientific">Candidatus Electrothrix aestuarii</name>
    <dbReference type="NCBI Taxonomy" id="3062594"/>
    <lineage>
        <taxon>Bacteria</taxon>
        <taxon>Pseudomonadati</taxon>
        <taxon>Thermodesulfobacteriota</taxon>
        <taxon>Desulfobulbia</taxon>
        <taxon>Desulfobulbales</taxon>
        <taxon>Desulfobulbaceae</taxon>
        <taxon>Candidatus Electrothrix</taxon>
    </lineage>
</organism>
<keyword evidence="2" id="KW-0812">Transmembrane</keyword>
<protein>
    <submittedName>
        <fullName evidence="4">Prohibitin family protein</fullName>
    </submittedName>
</protein>
<dbReference type="AlphaFoldDB" id="A0AAU8LXX2"/>
<dbReference type="InterPro" id="IPR000163">
    <property type="entry name" value="Prohibitin"/>
</dbReference>
<comment type="subcellular location">
    <subcellularLocation>
        <location evidence="1">Membrane</location>
        <topology evidence="1">Single-pass membrane protein</topology>
    </subcellularLocation>
</comment>
<evidence type="ECO:0000256" key="2">
    <source>
        <dbReference type="SAM" id="Phobius"/>
    </source>
</evidence>
<dbReference type="InterPro" id="IPR001107">
    <property type="entry name" value="Band_7"/>
</dbReference>
<feature type="domain" description="Band 7" evidence="3">
    <location>
        <begin position="36"/>
        <end position="199"/>
    </location>
</feature>
<name>A0AAU8LXX2_9BACT</name>
<dbReference type="SMART" id="SM00244">
    <property type="entry name" value="PHB"/>
    <property type="match status" value="1"/>
</dbReference>